<keyword evidence="1" id="KW-0812">Transmembrane</keyword>
<comment type="caution">
    <text evidence="2">The sequence shown here is derived from an EMBL/GenBank/DDBJ whole genome shotgun (WGS) entry which is preliminary data.</text>
</comment>
<dbReference type="Proteomes" id="UP000444960">
    <property type="component" value="Unassembled WGS sequence"/>
</dbReference>
<sequence length="67" mass="6938">MTEQSATDTPLRRSPGLAVMGVLALLVAGWGLADGPSIDQTHTLPWALLAVGVIVGLGLVASGFRRR</sequence>
<proteinExistence type="predicted"/>
<evidence type="ECO:0000313" key="2">
    <source>
        <dbReference type="EMBL" id="GEE01921.1"/>
    </source>
</evidence>
<dbReference type="EMBL" id="BJOV01000005">
    <property type="protein sequence ID" value="GEE01921.1"/>
    <property type="molecule type" value="Genomic_DNA"/>
</dbReference>
<gene>
    <name evidence="2" type="ORF">nbrc107696_23670</name>
</gene>
<feature type="transmembrane region" description="Helical" evidence="1">
    <location>
        <begin position="45"/>
        <end position="64"/>
    </location>
</feature>
<keyword evidence="3" id="KW-1185">Reference proteome</keyword>
<reference evidence="3" key="1">
    <citation type="submission" date="2019-06" db="EMBL/GenBank/DDBJ databases">
        <title>Gordonia isolated from sludge of a wastewater treatment plant.</title>
        <authorList>
            <person name="Tamura T."/>
            <person name="Aoyama K."/>
            <person name="Kang Y."/>
            <person name="Saito S."/>
            <person name="Akiyama N."/>
            <person name="Yazawa K."/>
            <person name="Gonoi T."/>
            <person name="Mikami Y."/>
        </authorList>
    </citation>
    <scope>NUCLEOTIDE SEQUENCE [LARGE SCALE GENOMIC DNA]</scope>
    <source>
        <strain evidence="3">NBRC 107696</strain>
    </source>
</reference>
<name>A0A7I9V9Z3_9ACTN</name>
<organism evidence="2 3">
    <name type="scientific">Gordonia spumicola</name>
    <dbReference type="NCBI Taxonomy" id="589161"/>
    <lineage>
        <taxon>Bacteria</taxon>
        <taxon>Bacillati</taxon>
        <taxon>Actinomycetota</taxon>
        <taxon>Actinomycetes</taxon>
        <taxon>Mycobacteriales</taxon>
        <taxon>Gordoniaceae</taxon>
        <taxon>Gordonia</taxon>
    </lineage>
</organism>
<protein>
    <submittedName>
        <fullName evidence="2">Uncharacterized protein</fullName>
    </submittedName>
</protein>
<dbReference type="RefSeq" id="WP_161895710.1">
    <property type="nucleotide sequence ID" value="NZ_BJOV01000005.1"/>
</dbReference>
<keyword evidence="1" id="KW-0472">Membrane</keyword>
<dbReference type="AlphaFoldDB" id="A0A7I9V9Z3"/>
<keyword evidence="1" id="KW-1133">Transmembrane helix</keyword>
<feature type="transmembrane region" description="Helical" evidence="1">
    <location>
        <begin position="16"/>
        <end position="33"/>
    </location>
</feature>
<evidence type="ECO:0000256" key="1">
    <source>
        <dbReference type="SAM" id="Phobius"/>
    </source>
</evidence>
<accession>A0A7I9V9Z3</accession>
<evidence type="ECO:0000313" key="3">
    <source>
        <dbReference type="Proteomes" id="UP000444960"/>
    </source>
</evidence>